<dbReference type="RefSeq" id="WP_166078748.1">
    <property type="nucleotide sequence ID" value="NZ_CP072829.1"/>
</dbReference>
<keyword evidence="3" id="KW-1185">Reference proteome</keyword>
<reference evidence="1 3" key="1">
    <citation type="submission" date="2019-11" db="EMBL/GenBank/DDBJ databases">
        <title>Eggerthellaceae novel genus isolated from the rectal contents of marmort.</title>
        <authorList>
            <person name="Zhang G."/>
        </authorList>
    </citation>
    <scope>NUCLEOTIDE SEQUENCE [LARGE SCALE GENOMIC DNA]</scope>
    <source>
        <strain evidence="3">zg-886</strain>
        <strain evidence="1">Zg-886</strain>
    </source>
</reference>
<dbReference type="AlphaFoldDB" id="A0A9E6MRE1"/>
<dbReference type="NCBIfam" id="NF007714">
    <property type="entry name" value="PRK10410.1-2"/>
    <property type="match status" value="1"/>
</dbReference>
<sequence length="117" mass="13479">MDRPTDSPATAKRREREKRTISCMVALYCAGNHDSAERTEAAFCQEPVCPACAEIDAYAVNRTERCRHMETKTSCGECESHCYSPEMREAIRRIMRYSGPRMMTKHPIAAIRHRLKR</sequence>
<dbReference type="Proteomes" id="UP000636394">
    <property type="component" value="Unassembled WGS sequence"/>
</dbReference>
<dbReference type="KEGG" id="ebz:J7S26_03855"/>
<proteinExistence type="predicted"/>
<dbReference type="EMBL" id="WPCR01000003">
    <property type="protein sequence ID" value="NHM13678.1"/>
    <property type="molecule type" value="Genomic_DNA"/>
</dbReference>
<evidence type="ECO:0000313" key="2">
    <source>
        <dbReference type="EMBL" id="QTU85049.1"/>
    </source>
</evidence>
<evidence type="ECO:0000313" key="4">
    <source>
        <dbReference type="Proteomes" id="UP000671910"/>
    </source>
</evidence>
<accession>A0A9E6MRE1</accession>
<evidence type="ECO:0000313" key="1">
    <source>
        <dbReference type="EMBL" id="NHM13678.1"/>
    </source>
</evidence>
<gene>
    <name evidence="1" type="ORF">GMI68_02635</name>
    <name evidence="2" type="ORF">J7S26_03855</name>
</gene>
<evidence type="ECO:0000313" key="3">
    <source>
        <dbReference type="Proteomes" id="UP000636394"/>
    </source>
</evidence>
<dbReference type="InterPro" id="IPR020483">
    <property type="entry name" value="Uncharacterised_YgbA"/>
</dbReference>
<dbReference type="EMBL" id="CP072829">
    <property type="protein sequence ID" value="QTU85049.1"/>
    <property type="molecule type" value="Genomic_DNA"/>
</dbReference>
<protein>
    <submittedName>
        <fullName evidence="2">Nitrous oxide-stimulated promoter family protein</fullName>
    </submittedName>
</protein>
<organism evidence="2 4">
    <name type="scientific">Xiamenia xianingshaonis</name>
    <dbReference type="NCBI Taxonomy" id="2682776"/>
    <lineage>
        <taxon>Bacteria</taxon>
        <taxon>Bacillati</taxon>
        <taxon>Actinomycetota</taxon>
        <taxon>Coriobacteriia</taxon>
        <taxon>Eggerthellales</taxon>
        <taxon>Eggerthellaceae</taxon>
        <taxon>Xiamenia</taxon>
    </lineage>
</organism>
<reference evidence="2" key="2">
    <citation type="submission" date="2021-04" db="EMBL/GenBank/DDBJ databases">
        <title>Novel species in family Eggerthellaceae.</title>
        <authorList>
            <person name="Zhang G."/>
        </authorList>
    </citation>
    <scope>NUCLEOTIDE SEQUENCE</scope>
    <source>
        <strain evidence="2">Zg-886</strain>
    </source>
</reference>
<dbReference type="Proteomes" id="UP000671910">
    <property type="component" value="Chromosome"/>
</dbReference>
<name>A0A9E6MRE1_9ACTN</name>
<dbReference type="Pfam" id="PF11756">
    <property type="entry name" value="YgbA_NO"/>
    <property type="match status" value="1"/>
</dbReference>